<dbReference type="Gramene" id="OIT26745">
    <property type="protein sequence ID" value="OIT26745"/>
    <property type="gene ID" value="A4A49_31321"/>
</dbReference>
<dbReference type="STRING" id="49451.A0A1J6L6J0"/>
<dbReference type="InterPro" id="IPR036397">
    <property type="entry name" value="RNaseH_sf"/>
</dbReference>
<dbReference type="SUPFAM" id="SSF53098">
    <property type="entry name" value="Ribonuclease H-like"/>
    <property type="match status" value="1"/>
</dbReference>
<dbReference type="InterPro" id="IPR053151">
    <property type="entry name" value="RNase_H-like"/>
</dbReference>
<comment type="caution">
    <text evidence="2">The sequence shown here is derived from an EMBL/GenBank/DDBJ whole genome shotgun (WGS) entry which is preliminary data.</text>
</comment>
<dbReference type="PANTHER" id="PTHR47723:SF24">
    <property type="entry name" value="RNASE H TYPE-1 DOMAIN-CONTAINING PROTEIN"/>
    <property type="match status" value="1"/>
</dbReference>
<dbReference type="InterPro" id="IPR012337">
    <property type="entry name" value="RNaseH-like_sf"/>
</dbReference>
<accession>A0A1J6L6J0</accession>
<feature type="domain" description="RNase H type-1" evidence="1">
    <location>
        <begin position="23"/>
        <end position="142"/>
    </location>
</feature>
<dbReference type="InterPro" id="IPR002156">
    <property type="entry name" value="RNaseH_domain"/>
</dbReference>
<dbReference type="PANTHER" id="PTHR47723">
    <property type="entry name" value="OS05G0353850 PROTEIN"/>
    <property type="match status" value="1"/>
</dbReference>
<organism evidence="2 3">
    <name type="scientific">Nicotiana attenuata</name>
    <name type="common">Coyote tobacco</name>
    <dbReference type="NCBI Taxonomy" id="49451"/>
    <lineage>
        <taxon>Eukaryota</taxon>
        <taxon>Viridiplantae</taxon>
        <taxon>Streptophyta</taxon>
        <taxon>Embryophyta</taxon>
        <taxon>Tracheophyta</taxon>
        <taxon>Spermatophyta</taxon>
        <taxon>Magnoliopsida</taxon>
        <taxon>eudicotyledons</taxon>
        <taxon>Gunneridae</taxon>
        <taxon>Pentapetalae</taxon>
        <taxon>asterids</taxon>
        <taxon>lamiids</taxon>
        <taxon>Solanales</taxon>
        <taxon>Solanaceae</taxon>
        <taxon>Nicotianoideae</taxon>
        <taxon>Nicotianeae</taxon>
        <taxon>Nicotiana</taxon>
    </lineage>
</organism>
<dbReference type="GO" id="GO:0003676">
    <property type="term" value="F:nucleic acid binding"/>
    <property type="evidence" value="ECO:0007669"/>
    <property type="project" value="InterPro"/>
</dbReference>
<proteinExistence type="predicted"/>
<dbReference type="EMBL" id="MJEQ01002682">
    <property type="protein sequence ID" value="OIT26745.1"/>
    <property type="molecule type" value="Genomic_DNA"/>
</dbReference>
<dbReference type="SMR" id="A0A1J6L6J0"/>
<evidence type="ECO:0000313" key="2">
    <source>
        <dbReference type="EMBL" id="OIT26745.1"/>
    </source>
</evidence>
<gene>
    <name evidence="2" type="ORF">A4A49_31321</name>
</gene>
<dbReference type="AlphaFoldDB" id="A0A1J6L6J0"/>
<dbReference type="Pfam" id="PF13456">
    <property type="entry name" value="RVT_3"/>
    <property type="match status" value="1"/>
</dbReference>
<dbReference type="Proteomes" id="UP000187609">
    <property type="component" value="Unassembled WGS sequence"/>
</dbReference>
<reference evidence="2" key="1">
    <citation type="submission" date="2016-11" db="EMBL/GenBank/DDBJ databases">
        <title>The genome of Nicotiana attenuata.</title>
        <authorList>
            <person name="Xu S."/>
            <person name="Brockmoeller T."/>
            <person name="Gaquerel E."/>
            <person name="Navarro A."/>
            <person name="Kuhl H."/>
            <person name="Gase K."/>
            <person name="Ling Z."/>
            <person name="Zhou W."/>
            <person name="Kreitzer C."/>
            <person name="Stanke M."/>
            <person name="Tang H."/>
            <person name="Lyons E."/>
            <person name="Pandey P."/>
            <person name="Pandey S.P."/>
            <person name="Timmermann B."/>
            <person name="Baldwin I.T."/>
        </authorList>
    </citation>
    <scope>NUCLEOTIDE SEQUENCE [LARGE SCALE GENOMIC DNA]</scope>
    <source>
        <strain evidence="2">UT</strain>
    </source>
</reference>
<evidence type="ECO:0000313" key="3">
    <source>
        <dbReference type="Proteomes" id="UP000187609"/>
    </source>
</evidence>
<dbReference type="GO" id="GO:0004523">
    <property type="term" value="F:RNA-DNA hybrid ribonuclease activity"/>
    <property type="evidence" value="ECO:0007669"/>
    <property type="project" value="InterPro"/>
</dbReference>
<dbReference type="OMA" id="CINRISW"/>
<evidence type="ECO:0000259" key="1">
    <source>
        <dbReference type="Pfam" id="PF13456"/>
    </source>
</evidence>
<dbReference type="Gene3D" id="3.30.420.10">
    <property type="entry name" value="Ribonuclease H-like superfamily/Ribonuclease H"/>
    <property type="match status" value="1"/>
</dbReference>
<dbReference type="InterPro" id="IPR044730">
    <property type="entry name" value="RNase_H-like_dom_plant"/>
</dbReference>
<dbReference type="CDD" id="cd06222">
    <property type="entry name" value="RNase_H_like"/>
    <property type="match status" value="1"/>
</dbReference>
<keyword evidence="3" id="KW-1185">Reference proteome</keyword>
<name>A0A1J6L6J0_NICAT</name>
<protein>
    <recommendedName>
        <fullName evidence="1">RNase H type-1 domain-containing protein</fullName>
    </recommendedName>
</protein>
<sequence>MSDASTNPPLLTLSSEKVLLYVDAGLDPKTRKASIGMVALKANGDVLYAYGSPIPFVGKAIMAEAWAIRKAIQLAVKYGWKNIHILSDSLTMVQMLNGSRGPSWEVNTLCEDIWALQQHLSDVSFKYLSRRFNTCSHRLAKFSFALLSEVS</sequence>